<dbReference type="PANTHER" id="PTHR30373">
    <property type="entry name" value="UPF0603 PROTEIN YGCG"/>
    <property type="match status" value="1"/>
</dbReference>
<proteinExistence type="predicted"/>
<sequence length="245" mass="26095">MNFSNWFKFLILFFAITFKVSALEVPALTGPVVDEAQFLSRDASAAIQNALRNLYEKEGIQFQVLIIDKLVDETIEGYSIKVVDEWKIGKKGDDRAALFLIALDDRKMRIEVGRGLEGNLTDLTTHRIIEEVKPFFKKNDFDNGVALGLALMAQAEGKKLDFQGEIRPRHARKGGSASMVLFAIFGLIFFLQFFFPNSRGGGGRGGMGGFGGGGFGGGGFGGGSGGGSWGGGGGGFSGGGSSGSW</sequence>
<dbReference type="RefSeq" id="WP_323578557.1">
    <property type="nucleotide sequence ID" value="NZ_JAYGJQ010000003.1"/>
</dbReference>
<dbReference type="Pfam" id="PF04536">
    <property type="entry name" value="TPM_phosphatase"/>
    <property type="match status" value="1"/>
</dbReference>
<evidence type="ECO:0000313" key="3">
    <source>
        <dbReference type="EMBL" id="MEA9358237.1"/>
    </source>
</evidence>
<reference evidence="3 4" key="1">
    <citation type="submission" date="2023-11" db="EMBL/GenBank/DDBJ databases">
        <title>A Novel Polar Bacteriovorax (B. antarcticus) Isolated from the Biocrust in Antarctica.</title>
        <authorList>
            <person name="Mun W."/>
            <person name="Choi S.Y."/>
            <person name="Mitchell R.J."/>
        </authorList>
    </citation>
    <scope>NUCLEOTIDE SEQUENCE [LARGE SCALE GENOMIC DNA]</scope>
    <source>
        <strain evidence="3 4">PP10</strain>
    </source>
</reference>
<dbReference type="EMBL" id="JAYGJQ010000003">
    <property type="protein sequence ID" value="MEA9358237.1"/>
    <property type="molecule type" value="Genomic_DNA"/>
</dbReference>
<accession>A0ABU5VYV2</accession>
<feature type="domain" description="TPM" evidence="2">
    <location>
        <begin position="32"/>
        <end position="153"/>
    </location>
</feature>
<protein>
    <submittedName>
        <fullName evidence="3">TPM domain-containing protein</fullName>
    </submittedName>
</protein>
<evidence type="ECO:0000313" key="4">
    <source>
        <dbReference type="Proteomes" id="UP001302274"/>
    </source>
</evidence>
<name>A0ABU5VYV2_9BACT</name>
<keyword evidence="1" id="KW-0472">Membrane</keyword>
<keyword evidence="4" id="KW-1185">Reference proteome</keyword>
<comment type="caution">
    <text evidence="3">The sequence shown here is derived from an EMBL/GenBank/DDBJ whole genome shotgun (WGS) entry which is preliminary data.</text>
</comment>
<evidence type="ECO:0000259" key="2">
    <source>
        <dbReference type="Pfam" id="PF04536"/>
    </source>
</evidence>
<keyword evidence="1" id="KW-1133">Transmembrane helix</keyword>
<feature type="transmembrane region" description="Helical" evidence="1">
    <location>
        <begin position="177"/>
        <end position="195"/>
    </location>
</feature>
<dbReference type="InterPro" id="IPR007621">
    <property type="entry name" value="TPM_dom"/>
</dbReference>
<dbReference type="Gene3D" id="3.10.310.50">
    <property type="match status" value="1"/>
</dbReference>
<dbReference type="PANTHER" id="PTHR30373:SF2">
    <property type="entry name" value="UPF0603 PROTEIN YGCG"/>
    <property type="match status" value="1"/>
</dbReference>
<gene>
    <name evidence="3" type="ORF">SHI21_18525</name>
</gene>
<keyword evidence="1" id="KW-0812">Transmembrane</keyword>
<organism evidence="3 4">
    <name type="scientific">Bacteriovorax antarcticus</name>
    <dbReference type="NCBI Taxonomy" id="3088717"/>
    <lineage>
        <taxon>Bacteria</taxon>
        <taxon>Pseudomonadati</taxon>
        <taxon>Bdellovibrionota</taxon>
        <taxon>Bacteriovoracia</taxon>
        <taxon>Bacteriovoracales</taxon>
        <taxon>Bacteriovoracaceae</taxon>
        <taxon>Bacteriovorax</taxon>
    </lineage>
</organism>
<dbReference type="Proteomes" id="UP001302274">
    <property type="component" value="Unassembled WGS sequence"/>
</dbReference>
<evidence type="ECO:0000256" key="1">
    <source>
        <dbReference type="SAM" id="Phobius"/>
    </source>
</evidence>